<dbReference type="RefSeq" id="WP_051513495.1">
    <property type="nucleotide sequence ID" value="NZ_AVFL01000033.1"/>
</dbReference>
<dbReference type="Pfam" id="PF13737">
    <property type="entry name" value="DDE_Tnp_1_5"/>
    <property type="match status" value="1"/>
</dbReference>
<dbReference type="EMBL" id="AVFL01000033">
    <property type="protein sequence ID" value="EWY36914.1"/>
    <property type="molecule type" value="Genomic_DNA"/>
</dbReference>
<feature type="domain" description="Transposase DDE" evidence="1">
    <location>
        <begin position="3"/>
        <end position="69"/>
    </location>
</feature>
<dbReference type="AlphaFoldDB" id="W9GT15"/>
<dbReference type="Proteomes" id="UP000019486">
    <property type="component" value="Unassembled WGS sequence"/>
</dbReference>
<reference evidence="2 3" key="1">
    <citation type="submission" date="2013-08" db="EMBL/GenBank/DDBJ databases">
        <title>The genome sequence of Skermanella stibiiresistens.</title>
        <authorList>
            <person name="Zhu W."/>
            <person name="Wang G."/>
        </authorList>
    </citation>
    <scope>NUCLEOTIDE SEQUENCE [LARGE SCALE GENOMIC DNA]</scope>
    <source>
        <strain evidence="2 3">SB22</strain>
    </source>
</reference>
<accession>W9GT15</accession>
<dbReference type="STRING" id="1385369.N825_22650"/>
<gene>
    <name evidence="2" type="ORF">N825_22650</name>
</gene>
<dbReference type="InterPro" id="IPR025668">
    <property type="entry name" value="Tnp_DDE_dom"/>
</dbReference>
<comment type="caution">
    <text evidence="2">The sequence shown here is derived from an EMBL/GenBank/DDBJ whole genome shotgun (WGS) entry which is preliminary data.</text>
</comment>
<protein>
    <recommendedName>
        <fullName evidence="1">Transposase DDE domain-containing protein</fullName>
    </recommendedName>
</protein>
<name>W9GT15_9PROT</name>
<evidence type="ECO:0000259" key="1">
    <source>
        <dbReference type="Pfam" id="PF13737"/>
    </source>
</evidence>
<proteinExistence type="predicted"/>
<evidence type="ECO:0000313" key="3">
    <source>
        <dbReference type="Proteomes" id="UP000019486"/>
    </source>
</evidence>
<sequence length="137" mass="14758">MLRAGFRSAPRQTEGLIGSIPRLLGLNLLMSNFSTLSRLAQSLKAPAQPHATGGPIHLMVDSSGLKLGGPGEWLVEKYDTSRRRSWRKLHIGFVSIGFGIRLFRNLDDAGGQNGVGGAHNRNTPLIGLQACPSKFTP</sequence>
<organism evidence="2 3">
    <name type="scientific">Skermanella stibiiresistens SB22</name>
    <dbReference type="NCBI Taxonomy" id="1385369"/>
    <lineage>
        <taxon>Bacteria</taxon>
        <taxon>Pseudomonadati</taxon>
        <taxon>Pseudomonadota</taxon>
        <taxon>Alphaproteobacteria</taxon>
        <taxon>Rhodospirillales</taxon>
        <taxon>Azospirillaceae</taxon>
        <taxon>Skermanella</taxon>
    </lineage>
</organism>
<keyword evidence="3" id="KW-1185">Reference proteome</keyword>
<evidence type="ECO:0000313" key="2">
    <source>
        <dbReference type="EMBL" id="EWY36914.1"/>
    </source>
</evidence>